<reference evidence="2 3" key="1">
    <citation type="submission" date="2020-11" db="EMBL/GenBank/DDBJ databases">
        <title>Draft Genome Sequence and Secondary Metabolite Biosynthetic Potential of the Lysobacter niastensis Type strain DSM 18481.</title>
        <authorList>
            <person name="Turrini P."/>
            <person name="Artuso I."/>
            <person name="Tescari M."/>
            <person name="Lugli G.A."/>
            <person name="Frangipani E."/>
            <person name="Ventura M."/>
            <person name="Visca P."/>
        </authorList>
    </citation>
    <scope>NUCLEOTIDE SEQUENCE [LARGE SCALE GENOMIC DNA]</scope>
    <source>
        <strain evidence="2 3">DSM 18481</strain>
    </source>
</reference>
<accession>A0ABS0BEJ2</accession>
<dbReference type="EMBL" id="JADLZT010000009">
    <property type="protein sequence ID" value="MBF6025424.1"/>
    <property type="molecule type" value="Genomic_DNA"/>
</dbReference>
<feature type="signal peptide" evidence="1">
    <location>
        <begin position="1"/>
        <end position="21"/>
    </location>
</feature>
<dbReference type="Proteomes" id="UP001429984">
    <property type="component" value="Unassembled WGS sequence"/>
</dbReference>
<organism evidence="2 3">
    <name type="scientific">Lysobacter niastensis</name>
    <dbReference type="NCBI Taxonomy" id="380629"/>
    <lineage>
        <taxon>Bacteria</taxon>
        <taxon>Pseudomonadati</taxon>
        <taxon>Pseudomonadota</taxon>
        <taxon>Gammaproteobacteria</taxon>
        <taxon>Lysobacterales</taxon>
        <taxon>Lysobacteraceae</taxon>
        <taxon>Lysobacter</taxon>
    </lineage>
</organism>
<gene>
    <name evidence="2" type="ORF">IU514_15425</name>
</gene>
<dbReference type="RefSeq" id="WP_194932035.1">
    <property type="nucleotide sequence ID" value="NZ_JADLZT010000009.1"/>
</dbReference>
<evidence type="ECO:0000256" key="1">
    <source>
        <dbReference type="SAM" id="SignalP"/>
    </source>
</evidence>
<keyword evidence="1" id="KW-0732">Signal</keyword>
<sequence length="120" mass="12875">MKAWMLCALFVAAVGGTQAVAAPRADRGQALGYAAKLRSFVEGDWMARRYRLVATMSVGSQCFTVSAEGQARTLVDALDVRWCTGRTDTLNGKASQPPHLASLQVSTRLLPQAATQRSTC</sequence>
<comment type="caution">
    <text evidence="2">The sequence shown here is derived from an EMBL/GenBank/DDBJ whole genome shotgun (WGS) entry which is preliminary data.</text>
</comment>
<feature type="chain" id="PRO_5045992651" evidence="1">
    <location>
        <begin position="22"/>
        <end position="120"/>
    </location>
</feature>
<protein>
    <submittedName>
        <fullName evidence="2">Uncharacterized protein</fullName>
    </submittedName>
</protein>
<proteinExistence type="predicted"/>
<evidence type="ECO:0000313" key="2">
    <source>
        <dbReference type="EMBL" id="MBF6025424.1"/>
    </source>
</evidence>
<name>A0ABS0BEJ2_9GAMM</name>
<keyword evidence="3" id="KW-1185">Reference proteome</keyword>
<evidence type="ECO:0000313" key="3">
    <source>
        <dbReference type="Proteomes" id="UP001429984"/>
    </source>
</evidence>